<comment type="caution">
    <text evidence="1">The sequence shown here is derived from an EMBL/GenBank/DDBJ whole genome shotgun (WGS) entry which is preliminary data.</text>
</comment>
<gene>
    <name evidence="1" type="ORF">BC961_2111</name>
</gene>
<dbReference type="AlphaFoldDB" id="A0A3M0A6R5"/>
<evidence type="ECO:0008006" key="3">
    <source>
        <dbReference type="Google" id="ProtNLM"/>
    </source>
</evidence>
<proteinExistence type="predicted"/>
<keyword evidence="2" id="KW-1185">Reference proteome</keyword>
<protein>
    <recommendedName>
        <fullName evidence="3">POTRA domain-containing protein</fullName>
    </recommendedName>
</protein>
<organism evidence="1 2">
    <name type="scientific">Flavobacterium weaverense</name>
    <dbReference type="NCBI Taxonomy" id="271156"/>
    <lineage>
        <taxon>Bacteria</taxon>
        <taxon>Pseudomonadati</taxon>
        <taxon>Bacteroidota</taxon>
        <taxon>Flavobacteriia</taxon>
        <taxon>Flavobacteriales</taxon>
        <taxon>Flavobacteriaceae</taxon>
        <taxon>Flavobacterium</taxon>
    </lineage>
</organism>
<dbReference type="Proteomes" id="UP000280368">
    <property type="component" value="Unassembled WGS sequence"/>
</dbReference>
<dbReference type="EMBL" id="REFH01000010">
    <property type="protein sequence ID" value="RMA74782.1"/>
    <property type="molecule type" value="Genomic_DNA"/>
</dbReference>
<dbReference type="RefSeq" id="WP_245980886.1">
    <property type="nucleotide sequence ID" value="NZ_REFH01000010.1"/>
</dbReference>
<evidence type="ECO:0000313" key="2">
    <source>
        <dbReference type="Proteomes" id="UP000280368"/>
    </source>
</evidence>
<sequence length="107" mass="12545">MKTLLLLIFFLLIPFIPRAQNFELKIIGRNDVETRVIDSVGYSSKHTNTKLINDEILQLSEKLSNLGFIDNSATKAKQLNDSTFLAEIYLSKRIKYAYIYIYIYRYK</sequence>
<accession>A0A3M0A6R5</accession>
<name>A0A3M0A6R5_9FLAO</name>
<evidence type="ECO:0000313" key="1">
    <source>
        <dbReference type="EMBL" id="RMA74782.1"/>
    </source>
</evidence>
<reference evidence="1 2" key="1">
    <citation type="submission" date="2018-10" db="EMBL/GenBank/DDBJ databases">
        <title>Genomic Encyclopedia of Archaeal and Bacterial Type Strains, Phase II (KMG-II): from individual species to whole genera.</title>
        <authorList>
            <person name="Goeker M."/>
        </authorList>
    </citation>
    <scope>NUCLEOTIDE SEQUENCE [LARGE SCALE GENOMIC DNA]</scope>
    <source>
        <strain evidence="1 2">DSM 19727</strain>
    </source>
</reference>